<evidence type="ECO:0000313" key="2">
    <source>
        <dbReference type="EMBL" id="TFK93261.1"/>
    </source>
</evidence>
<evidence type="ECO:0000313" key="3">
    <source>
        <dbReference type="Proteomes" id="UP000308197"/>
    </source>
</evidence>
<dbReference type="InParanoid" id="A0A5C3PUX5"/>
<organism evidence="2 3">
    <name type="scientific">Polyporus arcularius HHB13444</name>
    <dbReference type="NCBI Taxonomy" id="1314778"/>
    <lineage>
        <taxon>Eukaryota</taxon>
        <taxon>Fungi</taxon>
        <taxon>Dikarya</taxon>
        <taxon>Basidiomycota</taxon>
        <taxon>Agaricomycotina</taxon>
        <taxon>Agaricomycetes</taxon>
        <taxon>Polyporales</taxon>
        <taxon>Polyporaceae</taxon>
        <taxon>Polyporus</taxon>
    </lineage>
</organism>
<feature type="compositionally biased region" description="Acidic residues" evidence="1">
    <location>
        <begin position="227"/>
        <end position="238"/>
    </location>
</feature>
<reference evidence="2 3" key="1">
    <citation type="journal article" date="2019" name="Nat. Ecol. Evol.">
        <title>Megaphylogeny resolves global patterns of mushroom evolution.</title>
        <authorList>
            <person name="Varga T."/>
            <person name="Krizsan K."/>
            <person name="Foldi C."/>
            <person name="Dima B."/>
            <person name="Sanchez-Garcia M."/>
            <person name="Sanchez-Ramirez S."/>
            <person name="Szollosi G.J."/>
            <person name="Szarkandi J.G."/>
            <person name="Papp V."/>
            <person name="Albert L."/>
            <person name="Andreopoulos W."/>
            <person name="Angelini C."/>
            <person name="Antonin V."/>
            <person name="Barry K.W."/>
            <person name="Bougher N.L."/>
            <person name="Buchanan P."/>
            <person name="Buyck B."/>
            <person name="Bense V."/>
            <person name="Catcheside P."/>
            <person name="Chovatia M."/>
            <person name="Cooper J."/>
            <person name="Damon W."/>
            <person name="Desjardin D."/>
            <person name="Finy P."/>
            <person name="Geml J."/>
            <person name="Haridas S."/>
            <person name="Hughes K."/>
            <person name="Justo A."/>
            <person name="Karasinski D."/>
            <person name="Kautmanova I."/>
            <person name="Kiss B."/>
            <person name="Kocsube S."/>
            <person name="Kotiranta H."/>
            <person name="LaButti K.M."/>
            <person name="Lechner B.E."/>
            <person name="Liimatainen K."/>
            <person name="Lipzen A."/>
            <person name="Lukacs Z."/>
            <person name="Mihaltcheva S."/>
            <person name="Morgado L.N."/>
            <person name="Niskanen T."/>
            <person name="Noordeloos M.E."/>
            <person name="Ohm R.A."/>
            <person name="Ortiz-Santana B."/>
            <person name="Ovrebo C."/>
            <person name="Racz N."/>
            <person name="Riley R."/>
            <person name="Savchenko A."/>
            <person name="Shiryaev A."/>
            <person name="Soop K."/>
            <person name="Spirin V."/>
            <person name="Szebenyi C."/>
            <person name="Tomsovsky M."/>
            <person name="Tulloss R.E."/>
            <person name="Uehling J."/>
            <person name="Grigoriev I.V."/>
            <person name="Vagvolgyi C."/>
            <person name="Papp T."/>
            <person name="Martin F.M."/>
            <person name="Miettinen O."/>
            <person name="Hibbett D.S."/>
            <person name="Nagy L.G."/>
        </authorList>
    </citation>
    <scope>NUCLEOTIDE SEQUENCE [LARGE SCALE GENOMIC DNA]</scope>
    <source>
        <strain evidence="2 3">HHB13444</strain>
    </source>
</reference>
<feature type="compositionally biased region" description="Basic and acidic residues" evidence="1">
    <location>
        <begin position="239"/>
        <end position="251"/>
    </location>
</feature>
<accession>A0A5C3PUX5</accession>
<feature type="compositionally biased region" description="Basic and acidic residues" evidence="1">
    <location>
        <begin position="353"/>
        <end position="377"/>
    </location>
</feature>
<keyword evidence="3" id="KW-1185">Reference proteome</keyword>
<feature type="region of interest" description="Disordered" evidence="1">
    <location>
        <begin position="324"/>
        <end position="377"/>
    </location>
</feature>
<name>A0A5C3PUX5_9APHY</name>
<dbReference type="EMBL" id="ML210985">
    <property type="protein sequence ID" value="TFK93261.1"/>
    <property type="molecule type" value="Genomic_DNA"/>
</dbReference>
<feature type="region of interest" description="Disordered" evidence="1">
    <location>
        <begin position="221"/>
        <end position="251"/>
    </location>
</feature>
<gene>
    <name evidence="2" type="ORF">K466DRAFT_594591</name>
</gene>
<feature type="compositionally biased region" description="Basic and acidic residues" evidence="1">
    <location>
        <begin position="324"/>
        <end position="346"/>
    </location>
</feature>
<protein>
    <submittedName>
        <fullName evidence="2">Uncharacterized protein</fullName>
    </submittedName>
</protein>
<sequence length="377" mass="43097">MTDQPQVQYRRLVYEDEKVLLYPQASFKDVISHTVTEVLKTPSKEHLCANLVQQILIALQMTAKRPCWIYPKFEFRFFELDESNPRIPDNVVAVNGETRIAWEVKGFGHTLTHYFHPNNDPAMHKQAMRQTLDTLGQLSRQALSILHSEENIDEVHVFVSTGLFFSLLVFDRPAAHAANAQGAVPDTEGYQEFHERLQEVLAERLATVLVPRVLYFCEPMMTKPNEGEGEEDDDDGDQQEEKKDEDKPKERYVLSAQLRKALAVAAFGDDTEAAQRGLQASWVKPHPEGGDANAQQVKYGTKQFRTQHRDAINGIKQVLKEFIEPSKFEKEGAKQEKKRNKEDKSHRSNLSRETIRTLERRILPVRGKGTEHRGPAA</sequence>
<dbReference type="AlphaFoldDB" id="A0A5C3PUX5"/>
<evidence type="ECO:0000256" key="1">
    <source>
        <dbReference type="SAM" id="MobiDB-lite"/>
    </source>
</evidence>
<dbReference type="Proteomes" id="UP000308197">
    <property type="component" value="Unassembled WGS sequence"/>
</dbReference>
<proteinExistence type="predicted"/>